<comment type="caution">
    <text evidence="4">The sequence shown here is derived from an EMBL/GenBank/DDBJ whole genome shotgun (WGS) entry which is preliminary data.</text>
</comment>
<organism evidence="4 5">
    <name type="scientific">Basidiobolus meristosporus CBS 931.73</name>
    <dbReference type="NCBI Taxonomy" id="1314790"/>
    <lineage>
        <taxon>Eukaryota</taxon>
        <taxon>Fungi</taxon>
        <taxon>Fungi incertae sedis</taxon>
        <taxon>Zoopagomycota</taxon>
        <taxon>Entomophthoromycotina</taxon>
        <taxon>Basidiobolomycetes</taxon>
        <taxon>Basidiobolales</taxon>
        <taxon>Basidiobolaceae</taxon>
        <taxon>Basidiobolus</taxon>
    </lineage>
</organism>
<dbReference type="InterPro" id="IPR051625">
    <property type="entry name" value="Signaling_Regulatory_Domain"/>
</dbReference>
<dbReference type="EMBL" id="MCFE01000003">
    <property type="protein sequence ID" value="ORY08101.1"/>
    <property type="molecule type" value="Genomic_DNA"/>
</dbReference>
<feature type="repeat" description="RCC1" evidence="2">
    <location>
        <begin position="110"/>
        <end position="159"/>
    </location>
</feature>
<dbReference type="OrthoDB" id="5370059at2759"/>
<dbReference type="InterPro" id="IPR058923">
    <property type="entry name" value="RCC1-like_dom"/>
</dbReference>
<dbReference type="STRING" id="1314790.A0A1Y1ZCW1"/>
<dbReference type="AlphaFoldDB" id="A0A1Y1ZCW1"/>
<feature type="repeat" description="RCC1" evidence="2">
    <location>
        <begin position="59"/>
        <end position="109"/>
    </location>
</feature>
<feature type="repeat" description="RCC1" evidence="2">
    <location>
        <begin position="310"/>
        <end position="359"/>
    </location>
</feature>
<dbReference type="PANTHER" id="PTHR22872">
    <property type="entry name" value="BTK-BINDING PROTEIN-RELATED"/>
    <property type="match status" value="1"/>
</dbReference>
<sequence length="360" mass="39238">MQLLGIGSNGYGQLSLGHCDDAHTATRCLLSEGKDKFEPLDITYVTGGGNHTAIVTKSGDLYLCGQNSDGQLGLPVETTEVSVYRKYPSSHKWKSVACGWNHTLGLTADGSVFSFGNNAFLQLGVHKDKSTSQVEKVLELPKIKQISCGLRHSLALTEDGQVYGWGANRYGQTGQPSEKTSAIKKIEGLRGVTKVDCGQYHSVVLTESSQVYVFGLNKHGLLGVAPQELGTSFVPIEVKFPTLQDAGIPIVDLSSGWNHITVLDQQGNLHTWGRNDHFQLGIENTDESQGKRVREFRCGSEHSIALCEDDECFTWGWNEHGNCGTGDLANVSVPTRLLHVRHIRQVACGYGQTFVIAEHV</sequence>
<feature type="repeat" description="RCC1" evidence="2">
    <location>
        <begin position="267"/>
        <end position="309"/>
    </location>
</feature>
<evidence type="ECO:0000259" key="3">
    <source>
        <dbReference type="Pfam" id="PF25390"/>
    </source>
</evidence>
<dbReference type="PROSITE" id="PS50012">
    <property type="entry name" value="RCC1_3"/>
    <property type="match status" value="6"/>
</dbReference>
<dbReference type="InterPro" id="IPR000408">
    <property type="entry name" value="Reg_chr_condens"/>
</dbReference>
<gene>
    <name evidence="4" type="ORF">K493DRAFT_201302</name>
</gene>
<accession>A0A1Y1ZCW1</accession>
<reference evidence="4 5" key="1">
    <citation type="submission" date="2016-07" db="EMBL/GenBank/DDBJ databases">
        <title>Pervasive Adenine N6-methylation of Active Genes in Fungi.</title>
        <authorList>
            <consortium name="DOE Joint Genome Institute"/>
            <person name="Mondo S.J."/>
            <person name="Dannebaum R.O."/>
            <person name="Kuo R.C."/>
            <person name="Labutti K."/>
            <person name="Haridas S."/>
            <person name="Kuo A."/>
            <person name="Salamov A."/>
            <person name="Ahrendt S.R."/>
            <person name="Lipzen A."/>
            <person name="Sullivan W."/>
            <person name="Andreopoulos W.B."/>
            <person name="Clum A."/>
            <person name="Lindquist E."/>
            <person name="Daum C."/>
            <person name="Ramamoorthy G.K."/>
            <person name="Gryganskyi A."/>
            <person name="Culley D."/>
            <person name="Magnuson J.K."/>
            <person name="James T.Y."/>
            <person name="O'Malley M.A."/>
            <person name="Stajich J.E."/>
            <person name="Spatafora J.W."/>
            <person name="Visel A."/>
            <person name="Grigoriev I.V."/>
        </authorList>
    </citation>
    <scope>NUCLEOTIDE SEQUENCE [LARGE SCALE GENOMIC DNA]</scope>
    <source>
        <strain evidence="4 5">CBS 931.73</strain>
    </source>
</reference>
<evidence type="ECO:0000256" key="1">
    <source>
        <dbReference type="ARBA" id="ARBA00022737"/>
    </source>
</evidence>
<proteinExistence type="predicted"/>
<dbReference type="PROSITE" id="PS00626">
    <property type="entry name" value="RCC1_2"/>
    <property type="match status" value="2"/>
</dbReference>
<evidence type="ECO:0000313" key="4">
    <source>
        <dbReference type="EMBL" id="ORY08101.1"/>
    </source>
</evidence>
<keyword evidence="1" id="KW-0677">Repeat</keyword>
<dbReference type="Gene3D" id="2.130.10.30">
    <property type="entry name" value="Regulator of chromosome condensation 1/beta-lactamase-inhibitor protein II"/>
    <property type="match status" value="2"/>
</dbReference>
<feature type="repeat" description="RCC1" evidence="2">
    <location>
        <begin position="209"/>
        <end position="266"/>
    </location>
</feature>
<keyword evidence="5" id="KW-1185">Reference proteome</keyword>
<evidence type="ECO:0000256" key="2">
    <source>
        <dbReference type="PROSITE-ProRule" id="PRU00235"/>
    </source>
</evidence>
<dbReference type="PRINTS" id="PR00633">
    <property type="entry name" value="RCCNDNSATION"/>
</dbReference>
<dbReference type="InParanoid" id="A0A1Y1ZCW1"/>
<name>A0A1Y1ZCW1_9FUNG</name>
<feature type="domain" description="RCC1-like" evidence="3">
    <location>
        <begin position="3"/>
        <end position="355"/>
    </location>
</feature>
<feature type="repeat" description="RCC1" evidence="2">
    <location>
        <begin position="160"/>
        <end position="208"/>
    </location>
</feature>
<dbReference type="Proteomes" id="UP000193498">
    <property type="component" value="Unassembled WGS sequence"/>
</dbReference>
<protein>
    <submittedName>
        <fullName evidence="4">RCC1/BLIP-II protein</fullName>
    </submittedName>
</protein>
<dbReference type="InterPro" id="IPR009091">
    <property type="entry name" value="RCC1/BLIP-II"/>
</dbReference>
<evidence type="ECO:0000313" key="5">
    <source>
        <dbReference type="Proteomes" id="UP000193498"/>
    </source>
</evidence>
<dbReference type="SUPFAM" id="SSF50985">
    <property type="entry name" value="RCC1/BLIP-II"/>
    <property type="match status" value="1"/>
</dbReference>
<dbReference type="Pfam" id="PF25390">
    <property type="entry name" value="WD40_RLD"/>
    <property type="match status" value="1"/>
</dbReference>